<dbReference type="GO" id="GO:0005509">
    <property type="term" value="F:calcium ion binding"/>
    <property type="evidence" value="ECO:0007669"/>
    <property type="project" value="UniProtKB-UniRule"/>
</dbReference>
<dbReference type="Pfam" id="PF00028">
    <property type="entry name" value="Cadherin"/>
    <property type="match status" value="2"/>
</dbReference>
<dbReference type="GO" id="GO:0042074">
    <property type="term" value="P:cell migration involved in gastrulation"/>
    <property type="evidence" value="ECO:0007669"/>
    <property type="project" value="UniProtKB-ARBA"/>
</dbReference>
<dbReference type="GO" id="GO:0005737">
    <property type="term" value="C:cytoplasm"/>
    <property type="evidence" value="ECO:0007669"/>
    <property type="project" value="TreeGrafter"/>
</dbReference>
<dbReference type="GO" id="GO:0005912">
    <property type="term" value="C:adherens junction"/>
    <property type="evidence" value="ECO:0007669"/>
    <property type="project" value="TreeGrafter"/>
</dbReference>
<dbReference type="InterPro" id="IPR020894">
    <property type="entry name" value="Cadherin_CS"/>
</dbReference>
<dbReference type="AlphaFoldDB" id="A0A315VHF5"/>
<dbReference type="STRING" id="33528.ENSGAFP00000014822"/>
<gene>
    <name evidence="11" type="ORF">CCH79_00017294</name>
</gene>
<keyword evidence="12" id="KW-1185">Reference proteome</keyword>
<dbReference type="SMART" id="SM00112">
    <property type="entry name" value="CA"/>
    <property type="match status" value="2"/>
</dbReference>
<dbReference type="GO" id="GO:0016342">
    <property type="term" value="C:catenin complex"/>
    <property type="evidence" value="ECO:0007669"/>
    <property type="project" value="TreeGrafter"/>
</dbReference>
<dbReference type="InterPro" id="IPR002126">
    <property type="entry name" value="Cadherin-like_dom"/>
</dbReference>
<name>A0A315VHF5_GAMAF</name>
<evidence type="ECO:0000256" key="6">
    <source>
        <dbReference type="ARBA" id="ARBA00022889"/>
    </source>
</evidence>
<comment type="subcellular location">
    <subcellularLocation>
        <location evidence="1">Cell membrane</location>
    </subcellularLocation>
</comment>
<evidence type="ECO:0000256" key="8">
    <source>
        <dbReference type="ARBA" id="ARBA00023180"/>
    </source>
</evidence>
<dbReference type="GO" id="GO:0007398">
    <property type="term" value="P:ectoderm development"/>
    <property type="evidence" value="ECO:0007669"/>
    <property type="project" value="UniProtKB-ARBA"/>
</dbReference>
<comment type="caution">
    <text evidence="11">The sequence shown here is derived from an EMBL/GenBank/DDBJ whole genome shotgun (WGS) entry which is preliminary data.</text>
</comment>
<dbReference type="InterPro" id="IPR015919">
    <property type="entry name" value="Cadherin-like_sf"/>
</dbReference>
<dbReference type="GO" id="GO:0034332">
    <property type="term" value="P:adherens junction organization"/>
    <property type="evidence" value="ECO:0007669"/>
    <property type="project" value="UniProtKB-ARBA"/>
</dbReference>
<keyword evidence="4" id="KW-0677">Repeat</keyword>
<evidence type="ECO:0000256" key="9">
    <source>
        <dbReference type="PROSITE-ProRule" id="PRU00043"/>
    </source>
</evidence>
<evidence type="ECO:0000256" key="2">
    <source>
        <dbReference type="ARBA" id="ARBA00022475"/>
    </source>
</evidence>
<dbReference type="PRINTS" id="PR00205">
    <property type="entry name" value="CADHERIN"/>
</dbReference>
<evidence type="ECO:0000256" key="7">
    <source>
        <dbReference type="ARBA" id="ARBA00023136"/>
    </source>
</evidence>
<feature type="domain" description="Cadherin" evidence="10">
    <location>
        <begin position="22"/>
        <end position="55"/>
    </location>
</feature>
<evidence type="ECO:0000313" key="11">
    <source>
        <dbReference type="EMBL" id="PWA22489.1"/>
    </source>
</evidence>
<dbReference type="GO" id="GO:0045296">
    <property type="term" value="F:cadherin binding"/>
    <property type="evidence" value="ECO:0007669"/>
    <property type="project" value="TreeGrafter"/>
</dbReference>
<dbReference type="FunFam" id="2.60.40.60:FF:000011">
    <property type="entry name" value="Cadherin 1"/>
    <property type="match status" value="1"/>
</dbReference>
<reference evidence="11 12" key="1">
    <citation type="journal article" date="2018" name="G3 (Bethesda)">
        <title>A High-Quality Reference Genome for the Invasive Mosquitofish Gambusia affinis Using a Chicago Library.</title>
        <authorList>
            <person name="Hoffberg S.L."/>
            <person name="Troendle N.J."/>
            <person name="Glenn T.C."/>
            <person name="Mahmud O."/>
            <person name="Louha S."/>
            <person name="Chalopin D."/>
            <person name="Bennetzen J.L."/>
            <person name="Mauricio R."/>
        </authorList>
    </citation>
    <scope>NUCLEOTIDE SEQUENCE [LARGE SCALE GENOMIC DNA]</scope>
    <source>
        <strain evidence="11">NE01/NJP1002.9</strain>
        <tissue evidence="11">Muscle</tissue>
    </source>
</reference>
<dbReference type="GO" id="GO:0007498">
    <property type="term" value="P:mesoderm development"/>
    <property type="evidence" value="ECO:0007669"/>
    <property type="project" value="UniProtKB-ARBA"/>
</dbReference>
<keyword evidence="7" id="KW-0472">Membrane</keyword>
<dbReference type="PANTHER" id="PTHR24027:SF319">
    <property type="entry name" value="CADHERIN-1"/>
    <property type="match status" value="1"/>
</dbReference>
<dbReference type="GO" id="GO:0007043">
    <property type="term" value="P:cell-cell junction assembly"/>
    <property type="evidence" value="ECO:0007669"/>
    <property type="project" value="TreeGrafter"/>
</dbReference>
<dbReference type="GO" id="GO:0016339">
    <property type="term" value="P:calcium-dependent cell-cell adhesion via plasma membrane cell adhesion molecules"/>
    <property type="evidence" value="ECO:0007669"/>
    <property type="project" value="TreeGrafter"/>
</dbReference>
<proteinExistence type="predicted"/>
<evidence type="ECO:0000256" key="5">
    <source>
        <dbReference type="ARBA" id="ARBA00022837"/>
    </source>
</evidence>
<dbReference type="GO" id="GO:0008013">
    <property type="term" value="F:beta-catenin binding"/>
    <property type="evidence" value="ECO:0007669"/>
    <property type="project" value="TreeGrafter"/>
</dbReference>
<dbReference type="PANTHER" id="PTHR24027">
    <property type="entry name" value="CADHERIN-23"/>
    <property type="match status" value="1"/>
</dbReference>
<sequence length="380" mass="41685">MLSNGPPEVSQFHLRKGLQKEELEALAVEEGQTEASETIEIIVNVIDQNDNKPVFSRDTFQGEVPQSSAKGFQVMTVQATDSDEENSDNSDICYRIISQEPEEPNPSMFAINATTGVITVEATGLDREKHPQYTLTVTAADMRGEGLIGTAKVILTITDSSSPVSETQQALKNRHGPLWLSLKALCSTDWLVPENVIGPFPLQLAQIRFKEDETKKIIYSISGPGADQPPVGLFTMDGDTGHLYVTQGLDRENQDKYTVNAVAEDGGTTVGQTQAVVKVTDQNDNKPVFNKDTYEGEVPEASPRGILSVGFNQTYDQNKEKCLCDCQPTRVAVYNEKAYRWLVSSWTTKLGKITLEAVGCIMIPLVLNHSRDGELTNAAK</sequence>
<dbReference type="GO" id="GO:0000902">
    <property type="term" value="P:cell morphogenesis"/>
    <property type="evidence" value="ECO:0007669"/>
    <property type="project" value="TreeGrafter"/>
</dbReference>
<keyword evidence="3" id="KW-0479">Metal-binding</keyword>
<evidence type="ECO:0000256" key="4">
    <source>
        <dbReference type="ARBA" id="ARBA00022737"/>
    </source>
</evidence>
<evidence type="ECO:0000256" key="1">
    <source>
        <dbReference type="ARBA" id="ARBA00004236"/>
    </source>
</evidence>
<dbReference type="Gene3D" id="2.60.40.60">
    <property type="entry name" value="Cadherins"/>
    <property type="match status" value="3"/>
</dbReference>
<dbReference type="GO" id="GO:0001841">
    <property type="term" value="P:neural tube formation"/>
    <property type="evidence" value="ECO:0007669"/>
    <property type="project" value="UniProtKB-ARBA"/>
</dbReference>
<protein>
    <recommendedName>
        <fullName evidence="10">Cadherin domain-containing protein</fullName>
    </recommendedName>
</protein>
<keyword evidence="6" id="KW-0130">Cell adhesion</keyword>
<evidence type="ECO:0000313" key="12">
    <source>
        <dbReference type="Proteomes" id="UP000250572"/>
    </source>
</evidence>
<keyword evidence="5 9" id="KW-0106">Calcium</keyword>
<dbReference type="GO" id="GO:0044331">
    <property type="term" value="P:cell-cell adhesion mediated by cadherin"/>
    <property type="evidence" value="ECO:0007669"/>
    <property type="project" value="TreeGrafter"/>
</dbReference>
<dbReference type="EMBL" id="NHOQ01001709">
    <property type="protein sequence ID" value="PWA22489.1"/>
    <property type="molecule type" value="Genomic_DNA"/>
</dbReference>
<keyword evidence="8" id="KW-0325">Glycoprotein</keyword>
<dbReference type="SUPFAM" id="SSF49313">
    <property type="entry name" value="Cadherin-like"/>
    <property type="match status" value="2"/>
</dbReference>
<feature type="domain" description="Cadherin" evidence="10">
    <location>
        <begin position="56"/>
        <end position="165"/>
    </location>
</feature>
<dbReference type="GO" id="GO:0030010">
    <property type="term" value="P:establishment of cell polarity"/>
    <property type="evidence" value="ECO:0007669"/>
    <property type="project" value="UniProtKB-ARBA"/>
</dbReference>
<evidence type="ECO:0000256" key="3">
    <source>
        <dbReference type="ARBA" id="ARBA00022723"/>
    </source>
</evidence>
<dbReference type="PROSITE" id="PS50268">
    <property type="entry name" value="CADHERIN_2"/>
    <property type="match status" value="3"/>
</dbReference>
<dbReference type="InterPro" id="IPR039808">
    <property type="entry name" value="Cadherin"/>
</dbReference>
<dbReference type="PROSITE" id="PS00232">
    <property type="entry name" value="CADHERIN_1"/>
    <property type="match status" value="2"/>
</dbReference>
<dbReference type="Proteomes" id="UP000250572">
    <property type="component" value="Unassembled WGS sequence"/>
</dbReference>
<dbReference type="GO" id="GO:0001764">
    <property type="term" value="P:neuron migration"/>
    <property type="evidence" value="ECO:0007669"/>
    <property type="project" value="UniProtKB-ARBA"/>
</dbReference>
<evidence type="ECO:0000259" key="10">
    <source>
        <dbReference type="PROSITE" id="PS50268"/>
    </source>
</evidence>
<dbReference type="CDD" id="cd11304">
    <property type="entry name" value="Cadherin_repeat"/>
    <property type="match status" value="2"/>
</dbReference>
<dbReference type="FunFam" id="2.60.40.60:FF:000022">
    <property type="entry name" value="Cadherin 2"/>
    <property type="match status" value="1"/>
</dbReference>
<organism evidence="11 12">
    <name type="scientific">Gambusia affinis</name>
    <name type="common">Western mosquitofish</name>
    <name type="synonym">Heterandria affinis</name>
    <dbReference type="NCBI Taxonomy" id="33528"/>
    <lineage>
        <taxon>Eukaryota</taxon>
        <taxon>Metazoa</taxon>
        <taxon>Chordata</taxon>
        <taxon>Craniata</taxon>
        <taxon>Vertebrata</taxon>
        <taxon>Euteleostomi</taxon>
        <taxon>Actinopterygii</taxon>
        <taxon>Neopterygii</taxon>
        <taxon>Teleostei</taxon>
        <taxon>Neoteleostei</taxon>
        <taxon>Acanthomorphata</taxon>
        <taxon>Ovalentaria</taxon>
        <taxon>Atherinomorphae</taxon>
        <taxon>Cyprinodontiformes</taxon>
        <taxon>Poeciliidae</taxon>
        <taxon>Poeciliinae</taxon>
        <taxon>Gambusia</taxon>
    </lineage>
</organism>
<dbReference type="GO" id="GO:0007156">
    <property type="term" value="P:homophilic cell adhesion via plasma membrane adhesion molecules"/>
    <property type="evidence" value="ECO:0007669"/>
    <property type="project" value="InterPro"/>
</dbReference>
<keyword evidence="2" id="KW-1003">Cell membrane</keyword>
<feature type="domain" description="Cadherin" evidence="10">
    <location>
        <begin position="192"/>
        <end position="289"/>
    </location>
</feature>
<accession>A0A315VHF5</accession>